<comment type="similarity">
    <text evidence="1">Belongs to the UPF0065 (bug) family.</text>
</comment>
<keyword evidence="3" id="KW-1185">Reference proteome</keyword>
<dbReference type="Proteomes" id="UP000215767">
    <property type="component" value="Unassembled WGS sequence"/>
</dbReference>
<dbReference type="CDD" id="cd13578">
    <property type="entry name" value="PBP2_Bug27"/>
    <property type="match status" value="1"/>
</dbReference>
<protein>
    <recommendedName>
        <fullName evidence="4">ABC transporter substrate-binding protein</fullName>
    </recommendedName>
</protein>
<dbReference type="Gene3D" id="3.40.190.10">
    <property type="entry name" value="Periplasmic binding protein-like II"/>
    <property type="match status" value="1"/>
</dbReference>
<proteinExistence type="inferred from homology"/>
<dbReference type="PANTHER" id="PTHR42928:SF5">
    <property type="entry name" value="BLR1237 PROTEIN"/>
    <property type="match status" value="1"/>
</dbReference>
<dbReference type="PIRSF" id="PIRSF017082">
    <property type="entry name" value="YflP"/>
    <property type="match status" value="1"/>
</dbReference>
<comment type="caution">
    <text evidence="2">The sequence shown here is derived from an EMBL/GenBank/DDBJ whole genome shotgun (WGS) entry which is preliminary data.</text>
</comment>
<dbReference type="InterPro" id="IPR042100">
    <property type="entry name" value="Bug_dom1"/>
</dbReference>
<dbReference type="InterPro" id="IPR005064">
    <property type="entry name" value="BUG"/>
</dbReference>
<dbReference type="PANTHER" id="PTHR42928">
    <property type="entry name" value="TRICARBOXYLATE-BINDING PROTEIN"/>
    <property type="match status" value="1"/>
</dbReference>
<reference evidence="3" key="1">
    <citation type="submission" date="2017-05" db="EMBL/GenBank/DDBJ databases">
        <title>Complete and WGS of Bordetella genogroups.</title>
        <authorList>
            <person name="Spilker T."/>
            <person name="Lipuma J."/>
        </authorList>
    </citation>
    <scope>NUCLEOTIDE SEQUENCE [LARGE SCALE GENOMIC DNA]</scope>
    <source>
        <strain evidence="3">AU8856</strain>
    </source>
</reference>
<evidence type="ECO:0008006" key="4">
    <source>
        <dbReference type="Google" id="ProtNLM"/>
    </source>
</evidence>
<gene>
    <name evidence="2" type="ORF">CAL28_05290</name>
</gene>
<dbReference type="AlphaFoldDB" id="A0A261UYZ5"/>
<dbReference type="RefSeq" id="WP_094840300.1">
    <property type="nucleotide sequence ID" value="NZ_NEVS01000001.1"/>
</dbReference>
<organism evidence="2 3">
    <name type="scientific">Bordetella genomosp. 11</name>
    <dbReference type="NCBI Taxonomy" id="1416808"/>
    <lineage>
        <taxon>Bacteria</taxon>
        <taxon>Pseudomonadati</taxon>
        <taxon>Pseudomonadota</taxon>
        <taxon>Betaproteobacteria</taxon>
        <taxon>Burkholderiales</taxon>
        <taxon>Alcaligenaceae</taxon>
        <taxon>Bordetella</taxon>
    </lineage>
</organism>
<sequence length="371" mass="39893">MQDNHKKGGEATPDRAATVFFSAWRPARRHKGATASSPGMRTRRPGVSRGWLAALAATVCAALAVPAPARAQDDWPAKPLTLLIPYAPGGTTDIIGRILGDRLGRILGQTVVADNRGGAGGTIAGTMLARSNPDGYTIMLEHIGFAFNATLYPHLSYQPQKDITPVAYVGQTPNVLVVTNSMPVHNIKEFLDYARAHPGAVNYGSGGVGSAGHLPMAWLQSKEDLKLTHIPYKGSGPAITDLISGRIEAMLLTIPAVLPYIRSGQVRPLATSGARRAASLPDLPTMQEAGVKGFDYEPWYGVFVRAGTPPAVVAKLHDAINQALKDPDTQKKMLEQGLAVDTWTQQKFQQQVRDDTEKWHGIITSLNIKMN</sequence>
<evidence type="ECO:0000313" key="2">
    <source>
        <dbReference type="EMBL" id="OZI67106.1"/>
    </source>
</evidence>
<dbReference type="SUPFAM" id="SSF53850">
    <property type="entry name" value="Periplasmic binding protein-like II"/>
    <property type="match status" value="1"/>
</dbReference>
<evidence type="ECO:0000256" key="1">
    <source>
        <dbReference type="ARBA" id="ARBA00006987"/>
    </source>
</evidence>
<name>A0A261UYZ5_9BORD</name>
<dbReference type="OrthoDB" id="9126050at2"/>
<evidence type="ECO:0000313" key="3">
    <source>
        <dbReference type="Proteomes" id="UP000215767"/>
    </source>
</evidence>
<dbReference type="EMBL" id="NEVS01000001">
    <property type="protein sequence ID" value="OZI67106.1"/>
    <property type="molecule type" value="Genomic_DNA"/>
</dbReference>
<dbReference type="Pfam" id="PF03401">
    <property type="entry name" value="TctC"/>
    <property type="match status" value="1"/>
</dbReference>
<dbReference type="Gene3D" id="3.40.190.150">
    <property type="entry name" value="Bordetella uptake gene, domain 1"/>
    <property type="match status" value="1"/>
</dbReference>
<accession>A0A261UYZ5</accession>